<accession>A0AAW9RJ25</accession>
<keyword evidence="4" id="KW-0808">Transferase</keyword>
<organism evidence="4 5">
    <name type="scientific">Microbaculum marinum</name>
    <dbReference type="NCBI Taxonomy" id="1764581"/>
    <lineage>
        <taxon>Bacteria</taxon>
        <taxon>Pseudomonadati</taxon>
        <taxon>Pseudomonadota</taxon>
        <taxon>Alphaproteobacteria</taxon>
        <taxon>Hyphomicrobiales</taxon>
        <taxon>Tepidamorphaceae</taxon>
        <taxon>Microbaculum</taxon>
    </lineage>
</organism>
<evidence type="ECO:0000256" key="1">
    <source>
        <dbReference type="ARBA" id="ARBA00012528"/>
    </source>
</evidence>
<dbReference type="AlphaFoldDB" id="A0AAW9RJ25"/>
<evidence type="ECO:0000259" key="3">
    <source>
        <dbReference type="PROSITE" id="PS50887"/>
    </source>
</evidence>
<evidence type="ECO:0000313" key="5">
    <source>
        <dbReference type="Proteomes" id="UP001378188"/>
    </source>
</evidence>
<dbReference type="NCBIfam" id="TIGR00254">
    <property type="entry name" value="GGDEF"/>
    <property type="match status" value="1"/>
</dbReference>
<keyword evidence="4" id="KW-0548">Nucleotidyltransferase</keyword>
<dbReference type="PANTHER" id="PTHR45138:SF9">
    <property type="entry name" value="DIGUANYLATE CYCLASE DGCM-RELATED"/>
    <property type="match status" value="1"/>
</dbReference>
<evidence type="ECO:0000256" key="2">
    <source>
        <dbReference type="ARBA" id="ARBA00034247"/>
    </source>
</evidence>
<feature type="domain" description="GGDEF" evidence="3">
    <location>
        <begin position="169"/>
        <end position="301"/>
    </location>
</feature>
<name>A0AAW9RJ25_9HYPH</name>
<dbReference type="SMART" id="SM00267">
    <property type="entry name" value="GGDEF"/>
    <property type="match status" value="1"/>
</dbReference>
<comment type="catalytic activity">
    <reaction evidence="2">
        <text>2 GTP = 3',3'-c-di-GMP + 2 diphosphate</text>
        <dbReference type="Rhea" id="RHEA:24898"/>
        <dbReference type="ChEBI" id="CHEBI:33019"/>
        <dbReference type="ChEBI" id="CHEBI:37565"/>
        <dbReference type="ChEBI" id="CHEBI:58805"/>
        <dbReference type="EC" id="2.7.7.65"/>
    </reaction>
</comment>
<dbReference type="RefSeq" id="WP_340327981.1">
    <property type="nucleotide sequence ID" value="NZ_JAZHOF010000001.1"/>
</dbReference>
<gene>
    <name evidence="4" type="ORF">V3328_02085</name>
</gene>
<dbReference type="PROSITE" id="PS50887">
    <property type="entry name" value="GGDEF"/>
    <property type="match status" value="1"/>
</dbReference>
<dbReference type="EMBL" id="JAZHOF010000001">
    <property type="protein sequence ID" value="MEJ8570248.1"/>
    <property type="molecule type" value="Genomic_DNA"/>
</dbReference>
<dbReference type="InterPro" id="IPR000160">
    <property type="entry name" value="GGDEF_dom"/>
</dbReference>
<dbReference type="Gene3D" id="3.30.450.20">
    <property type="entry name" value="PAS domain"/>
    <property type="match status" value="1"/>
</dbReference>
<dbReference type="EC" id="2.7.7.65" evidence="1"/>
<dbReference type="InterPro" id="IPR029787">
    <property type="entry name" value="Nucleotide_cyclase"/>
</dbReference>
<dbReference type="GO" id="GO:0052621">
    <property type="term" value="F:diguanylate cyclase activity"/>
    <property type="evidence" value="ECO:0007669"/>
    <property type="project" value="UniProtKB-EC"/>
</dbReference>
<dbReference type="CDD" id="cd01949">
    <property type="entry name" value="GGDEF"/>
    <property type="match status" value="1"/>
</dbReference>
<dbReference type="FunFam" id="3.30.70.270:FF:000001">
    <property type="entry name" value="Diguanylate cyclase domain protein"/>
    <property type="match status" value="1"/>
</dbReference>
<keyword evidence="5" id="KW-1185">Reference proteome</keyword>
<sequence>MDEALEKLAKLYESTPLLVAVYDSFDRLRYANAAFRSAFFVEPDEMLTFADLMRRNFKARRGTVISVADFEEWLVSTQGRRGKVGYRAFETDLWDGRWFWMTETVRADGWMLCVASDITDLRPDHRAVRQQRDAAIKASYTDDLTGVTNRRFAMARIADMLEHRTGDGQSGCLAILDLDHFKQINDRFGHHTGDMVLRDFTGLVRRFVRRTDCFGRLGGEEFALVLPDTSEAQAVLIIERILSTVRRSRPLGAQTDLAYTFSAGVAAARTRDTVTDLYARADDALYSAKEAGRNRIHIHGAVQGPTTASG</sequence>
<evidence type="ECO:0000313" key="4">
    <source>
        <dbReference type="EMBL" id="MEJ8570248.1"/>
    </source>
</evidence>
<dbReference type="Proteomes" id="UP001378188">
    <property type="component" value="Unassembled WGS sequence"/>
</dbReference>
<dbReference type="SUPFAM" id="SSF55073">
    <property type="entry name" value="Nucleotide cyclase"/>
    <property type="match status" value="1"/>
</dbReference>
<proteinExistence type="predicted"/>
<dbReference type="Pfam" id="PF00990">
    <property type="entry name" value="GGDEF"/>
    <property type="match status" value="1"/>
</dbReference>
<dbReference type="InterPro" id="IPR050469">
    <property type="entry name" value="Diguanylate_Cyclase"/>
</dbReference>
<reference evidence="4 5" key="1">
    <citation type="submission" date="2024-02" db="EMBL/GenBank/DDBJ databases">
        <title>Genome analysis and characterization of Microbaculum marinisediminis sp. nov., isolated from marine sediment.</title>
        <authorList>
            <person name="Du Z.-J."/>
            <person name="Ye Y.-Q."/>
            <person name="Zhang Z.-R."/>
            <person name="Yuan S.-M."/>
            <person name="Zhang X.-Y."/>
        </authorList>
    </citation>
    <scope>NUCLEOTIDE SEQUENCE [LARGE SCALE GENOMIC DNA]</scope>
    <source>
        <strain evidence="4 5">SDUM1044001</strain>
    </source>
</reference>
<comment type="caution">
    <text evidence="4">The sequence shown here is derived from an EMBL/GenBank/DDBJ whole genome shotgun (WGS) entry which is preliminary data.</text>
</comment>
<dbReference type="PANTHER" id="PTHR45138">
    <property type="entry name" value="REGULATORY COMPONENTS OF SENSORY TRANSDUCTION SYSTEM"/>
    <property type="match status" value="1"/>
</dbReference>
<dbReference type="InterPro" id="IPR043128">
    <property type="entry name" value="Rev_trsase/Diguanyl_cyclase"/>
</dbReference>
<protein>
    <recommendedName>
        <fullName evidence="1">diguanylate cyclase</fullName>
        <ecNumber evidence="1">2.7.7.65</ecNumber>
    </recommendedName>
</protein>
<dbReference type="Gene3D" id="3.30.70.270">
    <property type="match status" value="1"/>
</dbReference>